<comment type="similarity">
    <text evidence="1">Belongs to the UPF0065 (bug) family.</text>
</comment>
<organism evidence="3 4">
    <name type="scientific">Variibacter gotjawalensis</name>
    <dbReference type="NCBI Taxonomy" id="1333996"/>
    <lineage>
        <taxon>Bacteria</taxon>
        <taxon>Pseudomonadati</taxon>
        <taxon>Pseudomonadota</taxon>
        <taxon>Alphaproteobacteria</taxon>
        <taxon>Hyphomicrobiales</taxon>
        <taxon>Nitrobacteraceae</taxon>
        <taxon>Variibacter</taxon>
    </lineage>
</organism>
<dbReference type="PANTHER" id="PTHR42928:SF5">
    <property type="entry name" value="BLR1237 PROTEIN"/>
    <property type="match status" value="1"/>
</dbReference>
<keyword evidence="2" id="KW-0732">Signal</keyword>
<dbReference type="AlphaFoldDB" id="A0A0S3PTY8"/>
<accession>A0A0S3PTY8</accession>
<dbReference type="EMBL" id="AP014946">
    <property type="protein sequence ID" value="BAT59418.1"/>
    <property type="molecule type" value="Genomic_DNA"/>
</dbReference>
<evidence type="ECO:0000256" key="2">
    <source>
        <dbReference type="SAM" id="SignalP"/>
    </source>
</evidence>
<evidence type="ECO:0000256" key="1">
    <source>
        <dbReference type="ARBA" id="ARBA00006987"/>
    </source>
</evidence>
<dbReference type="PIRSF" id="PIRSF017082">
    <property type="entry name" value="YflP"/>
    <property type="match status" value="1"/>
</dbReference>
<dbReference type="Gene3D" id="3.40.190.150">
    <property type="entry name" value="Bordetella uptake gene, domain 1"/>
    <property type="match status" value="1"/>
</dbReference>
<dbReference type="KEGG" id="vgo:GJW-30_1_01951"/>
<dbReference type="RefSeq" id="WP_208408431.1">
    <property type="nucleotide sequence ID" value="NZ_JAASRT010000002.1"/>
</dbReference>
<sequence>MVKISRRSLLRSVGMASLAVPFVGRAWAQDTFPARPVTLIVPFPAGGTADTTFRLLATIASRHLGQSIVVENRPGASATLGAVAMLSVPPDGYRIAVTHSAVLRVQLMQQTQYDALKDFTPIIQVSAFNVGIVVRNESPLKTWADFVADAKKRPGDVNYGTNGPATSQNLALIQVADIEKMKITHVPFKGDSEGIAALLGGHIDAHAGGTILGDLVDNGQARWLAVFSDERIKRWPNVPTLYDLGYDVTAASPNGLIGPKGMPAEVVQRLHDAFKLAVLDPEHVAIQEKYGQPISYKDSAGFAETIRKNFELEREKIKRAGLLRS</sequence>
<name>A0A0S3PTY8_9BRAD</name>
<reference evidence="3 4" key="1">
    <citation type="submission" date="2015-08" db="EMBL/GenBank/DDBJ databases">
        <title>Investigation of the bacterial diversity of lava forest soil.</title>
        <authorList>
            <person name="Lee J.S."/>
        </authorList>
    </citation>
    <scope>NUCLEOTIDE SEQUENCE [LARGE SCALE GENOMIC DNA]</scope>
    <source>
        <strain evidence="3 4">GJW-30</strain>
    </source>
</reference>
<keyword evidence="4" id="KW-1185">Reference proteome</keyword>
<dbReference type="Gene3D" id="3.40.190.10">
    <property type="entry name" value="Periplasmic binding protein-like II"/>
    <property type="match status" value="1"/>
</dbReference>
<evidence type="ECO:0000313" key="3">
    <source>
        <dbReference type="EMBL" id="BAT59418.1"/>
    </source>
</evidence>
<dbReference type="Pfam" id="PF03401">
    <property type="entry name" value="TctC"/>
    <property type="match status" value="1"/>
</dbReference>
<evidence type="ECO:0000313" key="4">
    <source>
        <dbReference type="Proteomes" id="UP000236884"/>
    </source>
</evidence>
<dbReference type="InterPro" id="IPR042100">
    <property type="entry name" value="Bug_dom1"/>
</dbReference>
<dbReference type="SUPFAM" id="SSF53850">
    <property type="entry name" value="Periplasmic binding protein-like II"/>
    <property type="match status" value="1"/>
</dbReference>
<feature type="chain" id="PRO_5006615762" evidence="2">
    <location>
        <begin position="29"/>
        <end position="325"/>
    </location>
</feature>
<feature type="signal peptide" evidence="2">
    <location>
        <begin position="1"/>
        <end position="28"/>
    </location>
</feature>
<dbReference type="PROSITE" id="PS51318">
    <property type="entry name" value="TAT"/>
    <property type="match status" value="1"/>
</dbReference>
<proteinExistence type="inferred from homology"/>
<protein>
    <submittedName>
        <fullName evidence="3">Tripartite tricarboxylate transporter family receptor</fullName>
    </submittedName>
</protein>
<keyword evidence="3" id="KW-0675">Receptor</keyword>
<dbReference type="CDD" id="cd07012">
    <property type="entry name" value="PBP2_Bug_TTT"/>
    <property type="match status" value="1"/>
</dbReference>
<dbReference type="PANTHER" id="PTHR42928">
    <property type="entry name" value="TRICARBOXYLATE-BINDING PROTEIN"/>
    <property type="match status" value="1"/>
</dbReference>
<dbReference type="InterPro" id="IPR005064">
    <property type="entry name" value="BUG"/>
</dbReference>
<dbReference type="InterPro" id="IPR006311">
    <property type="entry name" value="TAT_signal"/>
</dbReference>
<dbReference type="Proteomes" id="UP000236884">
    <property type="component" value="Chromosome"/>
</dbReference>
<gene>
    <name evidence="3" type="ORF">GJW-30_1_01951</name>
</gene>